<keyword evidence="2" id="KW-1185">Reference proteome</keyword>
<dbReference type="RefSeq" id="WP_230525486.1">
    <property type="nucleotide sequence ID" value="NZ_JAJGAK010000001.1"/>
</dbReference>
<dbReference type="EMBL" id="JAJGAK010000001">
    <property type="protein sequence ID" value="MCC8361840.1"/>
    <property type="molecule type" value="Genomic_DNA"/>
</dbReference>
<evidence type="ECO:0000313" key="1">
    <source>
        <dbReference type="EMBL" id="MCC8361840.1"/>
    </source>
</evidence>
<evidence type="ECO:0000313" key="2">
    <source>
        <dbReference type="Proteomes" id="UP001165293"/>
    </source>
</evidence>
<proteinExistence type="predicted"/>
<organism evidence="1 2">
    <name type="scientific">Noviluteimonas lactosilytica</name>
    <dbReference type="NCBI Taxonomy" id="2888523"/>
    <lineage>
        <taxon>Bacteria</taxon>
        <taxon>Pseudomonadati</taxon>
        <taxon>Pseudomonadota</taxon>
        <taxon>Gammaproteobacteria</taxon>
        <taxon>Lysobacterales</taxon>
        <taxon>Lysobacteraceae</taxon>
        <taxon>Noviluteimonas</taxon>
    </lineage>
</organism>
<accession>A0ABS8JE64</accession>
<dbReference type="Proteomes" id="UP001165293">
    <property type="component" value="Unassembled WGS sequence"/>
</dbReference>
<name>A0ABS8JE64_9GAMM</name>
<sequence length="127" mass="14125">MASSTPTDDFFRRDEDHPIPDLDVVDINVVKKGGGSDLIIIIASPLQDDTRSLERLMKKIERYLGFAKSAEFCAQSGLSTIDNTKIIVYIHPDSSPVAFELLERCKPWTIENDVVLEVETNGVAPPH</sequence>
<protein>
    <submittedName>
        <fullName evidence="1">Uncharacterized protein</fullName>
    </submittedName>
</protein>
<reference evidence="1" key="1">
    <citation type="submission" date="2021-10" db="EMBL/GenBank/DDBJ databases">
        <authorList>
            <person name="Lyu M."/>
            <person name="Wang X."/>
            <person name="Meng X."/>
            <person name="Xu K."/>
        </authorList>
    </citation>
    <scope>NUCLEOTIDE SEQUENCE</scope>
    <source>
        <strain evidence="1">A6</strain>
    </source>
</reference>
<comment type="caution">
    <text evidence="1">The sequence shown here is derived from an EMBL/GenBank/DDBJ whole genome shotgun (WGS) entry which is preliminary data.</text>
</comment>
<gene>
    <name evidence="1" type="ORF">LK996_01920</name>
</gene>